<dbReference type="InterPro" id="IPR011006">
    <property type="entry name" value="CheY-like_superfamily"/>
</dbReference>
<evidence type="ECO:0000256" key="9">
    <source>
        <dbReference type="PROSITE-ProRule" id="PRU01091"/>
    </source>
</evidence>
<feature type="domain" description="OmpR/PhoB-type" evidence="11">
    <location>
        <begin position="132"/>
        <end position="231"/>
    </location>
</feature>
<dbReference type="PROSITE" id="PS51755">
    <property type="entry name" value="OMPR_PHOB"/>
    <property type="match status" value="1"/>
</dbReference>
<dbReference type="PANTHER" id="PTHR48111:SF40">
    <property type="entry name" value="PHOSPHATE REGULON TRANSCRIPTIONAL REGULATORY PROTEIN PHOB"/>
    <property type="match status" value="1"/>
</dbReference>
<dbReference type="EMBL" id="JAJCJQ010000004">
    <property type="protein sequence ID" value="MCB6960177.1"/>
    <property type="molecule type" value="Genomic_DNA"/>
</dbReference>
<dbReference type="GO" id="GO:0006355">
    <property type="term" value="P:regulation of DNA-templated transcription"/>
    <property type="evidence" value="ECO:0007669"/>
    <property type="project" value="InterPro"/>
</dbReference>
<comment type="function">
    <text evidence="7">May play the central regulatory role in sporulation. It may be an element of the effector pathway responsible for the activation of sporulation genes in response to nutritional stress. Spo0A may act in concert with spo0H (a sigma factor) to control the expression of some genes that are critical to the sporulation process.</text>
</comment>
<dbReference type="SUPFAM" id="SSF52172">
    <property type="entry name" value="CheY-like"/>
    <property type="match status" value="1"/>
</dbReference>
<dbReference type="EMBL" id="JAQLYE010000016">
    <property type="protein sequence ID" value="MDB8018382.1"/>
    <property type="molecule type" value="Genomic_DNA"/>
</dbReference>
<dbReference type="EMBL" id="CZAJ01000029">
    <property type="protein sequence ID" value="CUP30780.1"/>
    <property type="molecule type" value="Genomic_DNA"/>
</dbReference>
<evidence type="ECO:0000259" key="11">
    <source>
        <dbReference type="PROSITE" id="PS51755"/>
    </source>
</evidence>
<dbReference type="InterPro" id="IPR001867">
    <property type="entry name" value="OmpR/PhoB-type_DNA-bd"/>
</dbReference>
<reference evidence="17" key="1">
    <citation type="submission" date="2015-05" db="EMBL/GenBank/DDBJ databases">
        <authorList>
            <consortium name="Pathogen Informatics"/>
        </authorList>
    </citation>
    <scope>NUCLEOTIDE SEQUENCE [LARGE SCALE GENOMIC DNA]</scope>
    <source>
        <strain evidence="13 18">2789STDY5608860</strain>
        <strain evidence="14 19">2789STDY5834884</strain>
        <strain evidence="17">T1-815</strain>
    </source>
</reference>
<keyword evidence="6" id="KW-0804">Transcription</keyword>
<dbReference type="Gene3D" id="1.10.10.10">
    <property type="entry name" value="Winged helix-like DNA-binding domain superfamily/Winged helix DNA-binding domain"/>
    <property type="match status" value="1"/>
</dbReference>
<protein>
    <recommendedName>
        <fullName evidence="1">Stage 0 sporulation protein A homolog</fullName>
    </recommendedName>
</protein>
<evidence type="ECO:0000313" key="18">
    <source>
        <dbReference type="Proteomes" id="UP000095384"/>
    </source>
</evidence>
<reference evidence="16" key="4">
    <citation type="submission" date="2023-01" db="EMBL/GenBank/DDBJ databases">
        <title>Human gut microbiome strain richness.</title>
        <authorList>
            <person name="Chen-Liaw A."/>
        </authorList>
    </citation>
    <scope>NUCLEOTIDE SEQUENCE</scope>
    <source>
        <strain evidence="16">1001283st1_D2_1001283B150209_150212</strain>
    </source>
</reference>
<dbReference type="Gene3D" id="3.40.50.2300">
    <property type="match status" value="1"/>
</dbReference>
<reference evidence="12" key="2">
    <citation type="submission" date="2015-05" db="EMBL/GenBank/DDBJ databases">
        <authorList>
            <person name="Wang D.B."/>
            <person name="Wang M."/>
        </authorList>
    </citation>
    <scope>NUCLEOTIDE SEQUENCE [LARGE SCALE GENOMIC DNA]</scope>
    <source>
        <strain evidence="12">T1-815</strain>
    </source>
</reference>
<feature type="DNA-binding region" description="OmpR/PhoB-type" evidence="9">
    <location>
        <begin position="132"/>
        <end position="231"/>
    </location>
</feature>
<dbReference type="CDD" id="cd00383">
    <property type="entry name" value="trans_reg_C"/>
    <property type="match status" value="1"/>
</dbReference>
<dbReference type="InterPro" id="IPR039420">
    <property type="entry name" value="WalR-like"/>
</dbReference>
<keyword evidence="5 9" id="KW-0238">DNA-binding</keyword>
<evidence type="ECO:0000256" key="7">
    <source>
        <dbReference type="ARBA" id="ARBA00024867"/>
    </source>
</evidence>
<accession>A0A0M6WD46</accession>
<evidence type="ECO:0000313" key="15">
    <source>
        <dbReference type="EMBL" id="MCB6960177.1"/>
    </source>
</evidence>
<evidence type="ECO:0000256" key="6">
    <source>
        <dbReference type="ARBA" id="ARBA00023163"/>
    </source>
</evidence>
<evidence type="ECO:0000313" key="19">
    <source>
        <dbReference type="Proteomes" id="UP000095602"/>
    </source>
</evidence>
<organism evidence="12 17">
    <name type="scientific">Agathobacter rectalis</name>
    <dbReference type="NCBI Taxonomy" id="39491"/>
    <lineage>
        <taxon>Bacteria</taxon>
        <taxon>Bacillati</taxon>
        <taxon>Bacillota</taxon>
        <taxon>Clostridia</taxon>
        <taxon>Lachnospirales</taxon>
        <taxon>Lachnospiraceae</taxon>
        <taxon>Agathobacter</taxon>
    </lineage>
</organism>
<evidence type="ECO:0000256" key="3">
    <source>
        <dbReference type="ARBA" id="ARBA00023012"/>
    </source>
</evidence>
<feature type="modified residue" description="4-aspartylphosphate" evidence="8">
    <location>
        <position position="51"/>
    </location>
</feature>
<dbReference type="CDD" id="cd17574">
    <property type="entry name" value="REC_OmpR"/>
    <property type="match status" value="1"/>
</dbReference>
<dbReference type="PANTHER" id="PTHR48111">
    <property type="entry name" value="REGULATOR OF RPOS"/>
    <property type="match status" value="1"/>
</dbReference>
<dbReference type="Pfam" id="PF00486">
    <property type="entry name" value="Trans_reg_C"/>
    <property type="match status" value="1"/>
</dbReference>
<evidence type="ECO:0000256" key="4">
    <source>
        <dbReference type="ARBA" id="ARBA00023015"/>
    </source>
</evidence>
<dbReference type="GO" id="GO:0000156">
    <property type="term" value="F:phosphorelay response regulator activity"/>
    <property type="evidence" value="ECO:0007669"/>
    <property type="project" value="TreeGrafter"/>
</dbReference>
<evidence type="ECO:0000256" key="5">
    <source>
        <dbReference type="ARBA" id="ARBA00023125"/>
    </source>
</evidence>
<keyword evidence="17" id="KW-1185">Reference proteome</keyword>
<name>A0A0M6WD46_9FIRM</name>
<dbReference type="AlphaFoldDB" id="A0A0M6WD46"/>
<evidence type="ECO:0000313" key="13">
    <source>
        <dbReference type="EMBL" id="CUO41526.1"/>
    </source>
</evidence>
<proteinExistence type="predicted"/>
<dbReference type="Pfam" id="PF00072">
    <property type="entry name" value="Response_reg"/>
    <property type="match status" value="1"/>
</dbReference>
<dbReference type="InterPro" id="IPR036388">
    <property type="entry name" value="WH-like_DNA-bd_sf"/>
</dbReference>
<dbReference type="EMBL" id="CVRQ01000007">
    <property type="protein sequence ID" value="CRL32693.1"/>
    <property type="molecule type" value="Genomic_DNA"/>
</dbReference>
<dbReference type="Proteomes" id="UP000095602">
    <property type="component" value="Unassembled WGS sequence"/>
</dbReference>
<evidence type="ECO:0000313" key="16">
    <source>
        <dbReference type="EMBL" id="MDB8018382.1"/>
    </source>
</evidence>
<evidence type="ECO:0000259" key="10">
    <source>
        <dbReference type="PROSITE" id="PS50110"/>
    </source>
</evidence>
<dbReference type="GO" id="GO:0000976">
    <property type="term" value="F:transcription cis-regulatory region binding"/>
    <property type="evidence" value="ECO:0007669"/>
    <property type="project" value="TreeGrafter"/>
</dbReference>
<evidence type="ECO:0000313" key="17">
    <source>
        <dbReference type="Proteomes" id="UP000049472"/>
    </source>
</evidence>
<dbReference type="Proteomes" id="UP001197741">
    <property type="component" value="Unassembled WGS sequence"/>
</dbReference>
<dbReference type="GO" id="GO:0032993">
    <property type="term" value="C:protein-DNA complex"/>
    <property type="evidence" value="ECO:0007669"/>
    <property type="project" value="TreeGrafter"/>
</dbReference>
<reference evidence="15" key="3">
    <citation type="submission" date="2021-10" db="EMBL/GenBank/DDBJ databases">
        <title>Collection of gut derived symbiotic bacterial strains cultured from healthy donors.</title>
        <authorList>
            <person name="Lin H."/>
            <person name="Littmann E."/>
            <person name="Kohout C."/>
            <person name="Pamer E.G."/>
        </authorList>
    </citation>
    <scope>NUCLEOTIDE SEQUENCE</scope>
    <source>
        <strain evidence="15">DFI.7.28A</strain>
    </source>
</reference>
<evidence type="ECO:0000313" key="12">
    <source>
        <dbReference type="EMBL" id="CRL32693.1"/>
    </source>
</evidence>
<evidence type="ECO:0000256" key="8">
    <source>
        <dbReference type="PROSITE-ProRule" id="PRU00169"/>
    </source>
</evidence>
<dbReference type="RefSeq" id="WP_015515511.1">
    <property type="nucleotide sequence ID" value="NZ_CVRQ01000007.1"/>
</dbReference>
<evidence type="ECO:0000256" key="2">
    <source>
        <dbReference type="ARBA" id="ARBA00022553"/>
    </source>
</evidence>
<keyword evidence="2 8" id="KW-0597">Phosphoprotein</keyword>
<evidence type="ECO:0000313" key="14">
    <source>
        <dbReference type="EMBL" id="CUP30780.1"/>
    </source>
</evidence>
<sequence length="231" mass="26939">MDKILVVEDDKTVYSGIKKLLELQHYSVVIAQNGMEALEKIDESFSLVIMDIMMPQLDGIETCRRMRERHSVPILFLSAKSEELDKLEGLEVGGDDYMTKPFSNMELISKVKALIRRYRVYDSGSANRTNKDESIETDGLKLFTNRNKVEFNDNEIKLTGKEYEILKLLMKNPDRIYTIEMIYEMVWDEAFTYNAKNTVMVHIKNLRNKLIKACGDACIHTEWGRGYRFER</sequence>
<dbReference type="PROSITE" id="PS50110">
    <property type="entry name" value="RESPONSE_REGULATORY"/>
    <property type="match status" value="1"/>
</dbReference>
<dbReference type="Proteomes" id="UP000049472">
    <property type="component" value="Unassembled WGS sequence"/>
</dbReference>
<keyword evidence="4" id="KW-0805">Transcription regulation</keyword>
<dbReference type="GO" id="GO:0005829">
    <property type="term" value="C:cytosol"/>
    <property type="evidence" value="ECO:0007669"/>
    <property type="project" value="TreeGrafter"/>
</dbReference>
<feature type="domain" description="Response regulatory" evidence="10">
    <location>
        <begin position="3"/>
        <end position="115"/>
    </location>
</feature>
<dbReference type="SMART" id="SM00448">
    <property type="entry name" value="REC"/>
    <property type="match status" value="1"/>
</dbReference>
<dbReference type="Proteomes" id="UP000095384">
    <property type="component" value="Unassembled WGS sequence"/>
</dbReference>
<dbReference type="Gene3D" id="6.10.250.690">
    <property type="match status" value="1"/>
</dbReference>
<keyword evidence="3" id="KW-0902">Two-component regulatory system</keyword>
<dbReference type="EMBL" id="CYYW01000017">
    <property type="protein sequence ID" value="CUO41526.1"/>
    <property type="molecule type" value="Genomic_DNA"/>
</dbReference>
<dbReference type="InterPro" id="IPR001789">
    <property type="entry name" value="Sig_transdc_resp-reg_receiver"/>
</dbReference>
<dbReference type="Proteomes" id="UP001212823">
    <property type="component" value="Unassembled WGS sequence"/>
</dbReference>
<dbReference type="SMART" id="SM00862">
    <property type="entry name" value="Trans_reg_C"/>
    <property type="match status" value="1"/>
</dbReference>
<evidence type="ECO:0000256" key="1">
    <source>
        <dbReference type="ARBA" id="ARBA00018672"/>
    </source>
</evidence>
<gene>
    <name evidence="13" type="primary">srrA_6</name>
    <name evidence="14" type="synonym">srrA_3</name>
    <name evidence="13" type="ORF">ERS852417_02242</name>
    <name evidence="14" type="ORF">ERS852497_02497</name>
    <name evidence="15" type="ORF">LIZ82_04635</name>
    <name evidence="16" type="ORF">PNE45_10095</name>
    <name evidence="12" type="ORF">T1815_04191</name>
</gene>